<dbReference type="RefSeq" id="WP_369151397.1">
    <property type="nucleotide sequence ID" value="NZ_OZ156464.1"/>
</dbReference>
<evidence type="ECO:0000313" key="1">
    <source>
        <dbReference type="EMBL" id="NYT27945.1"/>
    </source>
</evidence>
<gene>
    <name evidence="1" type="ORF">H0A76_08640</name>
</gene>
<proteinExistence type="predicted"/>
<sequence>MLDISSETNILKVVGNSGDNVTTGLGFSDSIANETVDGVTYDVYTHSDANTDAKVALWIEQGLTVL</sequence>
<evidence type="ECO:0000313" key="2">
    <source>
        <dbReference type="Proteomes" id="UP000568751"/>
    </source>
</evidence>
<dbReference type="EMBL" id="JACCHT010000002">
    <property type="protein sequence ID" value="NYT27945.1"/>
    <property type="molecule type" value="Genomic_DNA"/>
</dbReference>
<comment type="caution">
    <text evidence="1">The sequence shown here is derived from an EMBL/GenBank/DDBJ whole genome shotgun (WGS) entry which is preliminary data.</text>
</comment>
<accession>A0A853F8C4</accession>
<organism evidence="1 2">
    <name type="scientific">Candidatus Thiodubiliella endoseptemdiera</name>
    <dbReference type="NCBI Taxonomy" id="2738886"/>
    <lineage>
        <taxon>Bacteria</taxon>
        <taxon>Pseudomonadati</taxon>
        <taxon>Pseudomonadota</taxon>
        <taxon>Gammaproteobacteria</taxon>
        <taxon>Candidatus Pseudothioglobaceae</taxon>
        <taxon>Candidatus Thiodubiliella</taxon>
    </lineage>
</organism>
<reference evidence="1 2" key="1">
    <citation type="submission" date="2020-05" db="EMBL/GenBank/DDBJ databases">
        <title>Horizontal transmission and recombination maintain forever young bacterial symbiont genomes.</title>
        <authorList>
            <person name="Russell S.L."/>
            <person name="Pepper-Tunick E."/>
            <person name="Svedberg J."/>
            <person name="Byrne A."/>
            <person name="Ruelas Castillo J."/>
            <person name="Vollmers C."/>
            <person name="Beinart R.A."/>
            <person name="Corbett-Detig R."/>
        </authorList>
    </citation>
    <scope>NUCLEOTIDE SEQUENCE [LARGE SCALE GENOMIC DNA]</scope>
    <source>
        <strain evidence="1">455</strain>
    </source>
</reference>
<dbReference type="Proteomes" id="UP000568751">
    <property type="component" value="Unassembled WGS sequence"/>
</dbReference>
<protein>
    <submittedName>
        <fullName evidence="1">Uncharacterized protein</fullName>
    </submittedName>
</protein>
<dbReference type="AlphaFoldDB" id="A0A853F8C4"/>
<name>A0A853F8C4_9GAMM</name>